<dbReference type="GO" id="GO:0005737">
    <property type="term" value="C:cytoplasm"/>
    <property type="evidence" value="ECO:0007669"/>
    <property type="project" value="TreeGrafter"/>
</dbReference>
<accession>A0A9D3YUQ7</accession>
<dbReference type="OrthoDB" id="10267474at2759"/>
<evidence type="ECO:0000256" key="1">
    <source>
        <dbReference type="ARBA" id="ARBA00010048"/>
    </source>
</evidence>
<keyword evidence="2" id="KW-0143">Chaperone</keyword>
<evidence type="ECO:0000256" key="2">
    <source>
        <dbReference type="ARBA" id="ARBA00023186"/>
    </source>
</evidence>
<gene>
    <name evidence="3" type="ORF">DPMN_080255</name>
</gene>
<dbReference type="GO" id="GO:0051082">
    <property type="term" value="F:unfolded protein binding"/>
    <property type="evidence" value="ECO:0007669"/>
    <property type="project" value="InterPro"/>
</dbReference>
<dbReference type="InterPro" id="IPR011599">
    <property type="entry name" value="PFD_alpha_archaea"/>
</dbReference>
<organism evidence="3 4">
    <name type="scientific">Dreissena polymorpha</name>
    <name type="common">Zebra mussel</name>
    <name type="synonym">Mytilus polymorpha</name>
    <dbReference type="NCBI Taxonomy" id="45954"/>
    <lineage>
        <taxon>Eukaryota</taxon>
        <taxon>Metazoa</taxon>
        <taxon>Spiralia</taxon>
        <taxon>Lophotrochozoa</taxon>
        <taxon>Mollusca</taxon>
        <taxon>Bivalvia</taxon>
        <taxon>Autobranchia</taxon>
        <taxon>Heteroconchia</taxon>
        <taxon>Euheterodonta</taxon>
        <taxon>Imparidentia</taxon>
        <taxon>Neoheterodontei</taxon>
        <taxon>Myida</taxon>
        <taxon>Dreissenoidea</taxon>
        <taxon>Dreissenidae</taxon>
        <taxon>Dreissena</taxon>
    </lineage>
</organism>
<reference evidence="3" key="2">
    <citation type="submission" date="2020-11" db="EMBL/GenBank/DDBJ databases">
        <authorList>
            <person name="McCartney M.A."/>
            <person name="Auch B."/>
            <person name="Kono T."/>
            <person name="Mallez S."/>
            <person name="Becker A."/>
            <person name="Gohl D.M."/>
            <person name="Silverstein K.A.T."/>
            <person name="Koren S."/>
            <person name="Bechman K.B."/>
            <person name="Herman A."/>
            <person name="Abrahante J.E."/>
            <person name="Garbe J."/>
        </authorList>
    </citation>
    <scope>NUCLEOTIDE SEQUENCE</scope>
    <source>
        <strain evidence="3">Duluth1</strain>
        <tissue evidence="3">Whole animal</tissue>
    </source>
</reference>
<dbReference type="PANTHER" id="PTHR12674:SF2">
    <property type="entry name" value="PREFOLDIN SUBUNIT 5"/>
    <property type="match status" value="1"/>
</dbReference>
<evidence type="ECO:0000313" key="3">
    <source>
        <dbReference type="EMBL" id="KAH3705189.1"/>
    </source>
</evidence>
<dbReference type="GO" id="GO:0016272">
    <property type="term" value="C:prefoldin complex"/>
    <property type="evidence" value="ECO:0007669"/>
    <property type="project" value="InterPro"/>
</dbReference>
<dbReference type="GO" id="GO:1990113">
    <property type="term" value="P:RNA polymerase I assembly"/>
    <property type="evidence" value="ECO:0007669"/>
    <property type="project" value="TreeGrafter"/>
</dbReference>
<dbReference type="AlphaFoldDB" id="A0A9D3YUQ7"/>
<dbReference type="InterPro" id="IPR009053">
    <property type="entry name" value="Prefoldin"/>
</dbReference>
<keyword evidence="4" id="KW-1185">Reference proteome</keyword>
<dbReference type="Proteomes" id="UP000828390">
    <property type="component" value="Unassembled WGS sequence"/>
</dbReference>
<dbReference type="EMBL" id="JAIWYP010000015">
    <property type="protein sequence ID" value="KAH3705189.1"/>
    <property type="molecule type" value="Genomic_DNA"/>
</dbReference>
<dbReference type="Pfam" id="PF02996">
    <property type="entry name" value="Prefoldin"/>
    <property type="match status" value="1"/>
</dbReference>
<proteinExistence type="inferred from homology"/>
<evidence type="ECO:0000313" key="4">
    <source>
        <dbReference type="Proteomes" id="UP000828390"/>
    </source>
</evidence>
<dbReference type="SUPFAM" id="SSF46579">
    <property type="entry name" value="Prefoldin"/>
    <property type="match status" value="1"/>
</dbReference>
<comment type="similarity">
    <text evidence="1">Belongs to the prefoldin subunit alpha family.</text>
</comment>
<reference evidence="3" key="1">
    <citation type="journal article" date="2019" name="bioRxiv">
        <title>The Genome of the Zebra Mussel, Dreissena polymorpha: A Resource for Invasive Species Research.</title>
        <authorList>
            <person name="McCartney M.A."/>
            <person name="Auch B."/>
            <person name="Kono T."/>
            <person name="Mallez S."/>
            <person name="Zhang Y."/>
            <person name="Obille A."/>
            <person name="Becker A."/>
            <person name="Abrahante J.E."/>
            <person name="Garbe J."/>
            <person name="Badalamenti J.P."/>
            <person name="Herman A."/>
            <person name="Mangelson H."/>
            <person name="Liachko I."/>
            <person name="Sullivan S."/>
            <person name="Sone E.D."/>
            <person name="Koren S."/>
            <person name="Silverstein K.A.T."/>
            <person name="Beckman K.B."/>
            <person name="Gohl D.M."/>
        </authorList>
    </citation>
    <scope>NUCLEOTIDE SEQUENCE</scope>
    <source>
        <strain evidence="3">Duluth1</strain>
        <tissue evidence="3">Whole animal</tissue>
    </source>
</reference>
<dbReference type="CDD" id="cd23157">
    <property type="entry name" value="Prefoldin_5"/>
    <property type="match status" value="1"/>
</dbReference>
<dbReference type="FunFam" id="1.10.287.370:FF:000004">
    <property type="entry name" value="Probable prefoldin subunit 5"/>
    <property type="match status" value="1"/>
</dbReference>
<dbReference type="Gene3D" id="1.10.287.370">
    <property type="match status" value="1"/>
</dbReference>
<dbReference type="GO" id="GO:0006457">
    <property type="term" value="P:protein folding"/>
    <property type="evidence" value="ECO:0007669"/>
    <property type="project" value="InterPro"/>
</dbReference>
<protein>
    <recommendedName>
        <fullName evidence="5">Prefoldin subunit 5</fullName>
    </recommendedName>
</protein>
<dbReference type="InterPro" id="IPR004127">
    <property type="entry name" value="Prefoldin_subunit_alpha"/>
</dbReference>
<name>A0A9D3YUQ7_DREPO</name>
<dbReference type="GO" id="GO:1990114">
    <property type="term" value="P:RNA polymerase II core complex assembly"/>
    <property type="evidence" value="ECO:0007669"/>
    <property type="project" value="TreeGrafter"/>
</dbReference>
<dbReference type="GO" id="GO:1990115">
    <property type="term" value="P:RNA polymerase III assembly"/>
    <property type="evidence" value="ECO:0007669"/>
    <property type="project" value="TreeGrafter"/>
</dbReference>
<dbReference type="NCBIfam" id="TIGR00293">
    <property type="entry name" value="prefoldin subunit alpha"/>
    <property type="match status" value="1"/>
</dbReference>
<sequence>MSQQIDISQLPISQLNALAQQFGEEIEFFSNSLNQLKLAQNKYVESQESLNKVSPQSKDKEILVPLTSSMYVPGQLSDVDSVLIDIGTGYYVDMSVDNAKDYFKRRIDFLTKQMEKIQPILQEKYKMKQITTEILQLKIQQQMQAQGVAPKT</sequence>
<comment type="caution">
    <text evidence="3">The sequence shown here is derived from an EMBL/GenBank/DDBJ whole genome shotgun (WGS) entry which is preliminary data.</text>
</comment>
<evidence type="ECO:0008006" key="5">
    <source>
        <dbReference type="Google" id="ProtNLM"/>
    </source>
</evidence>
<dbReference type="PANTHER" id="PTHR12674">
    <property type="entry name" value="PREFOLDIN SUBUNIT 5"/>
    <property type="match status" value="1"/>
</dbReference>